<organism evidence="8 9">
    <name type="scientific">Rhizophagus irregularis (strain DAOM 197198w)</name>
    <name type="common">Glomus intraradices</name>
    <dbReference type="NCBI Taxonomy" id="1432141"/>
    <lineage>
        <taxon>Eukaryota</taxon>
        <taxon>Fungi</taxon>
        <taxon>Fungi incertae sedis</taxon>
        <taxon>Mucoromycota</taxon>
        <taxon>Glomeromycotina</taxon>
        <taxon>Glomeromycetes</taxon>
        <taxon>Glomerales</taxon>
        <taxon>Glomeraceae</taxon>
        <taxon>Rhizophagus</taxon>
    </lineage>
</organism>
<dbReference type="Gene3D" id="3.30.160.60">
    <property type="entry name" value="Classic Zinc Finger"/>
    <property type="match status" value="1"/>
</dbReference>
<dbReference type="HOGENOM" id="CLU_037132_0_0_1"/>
<dbReference type="PANTHER" id="PTHR23215:SF0">
    <property type="entry name" value="BUB3-INTERACTING AND GLEBS MOTIF-CONTAINING PROTEIN ZNF207"/>
    <property type="match status" value="1"/>
</dbReference>
<name>A0A015IBB4_RHIIW</name>
<dbReference type="GO" id="GO:0005634">
    <property type="term" value="C:nucleus"/>
    <property type="evidence" value="ECO:0007669"/>
    <property type="project" value="UniProtKB-SubCell"/>
</dbReference>
<keyword evidence="9" id="KW-1185">Reference proteome</keyword>
<dbReference type="PANTHER" id="PTHR23215">
    <property type="entry name" value="ZINC FINGER PROTEIN 207"/>
    <property type="match status" value="1"/>
</dbReference>
<dbReference type="OMA" id="VSAPNAY"/>
<dbReference type="SUPFAM" id="SSF57667">
    <property type="entry name" value="beta-beta-alpha zinc fingers"/>
    <property type="match status" value="1"/>
</dbReference>
<protein>
    <recommendedName>
        <fullName evidence="7">BED-type domain-containing protein</fullName>
    </recommendedName>
</protein>
<evidence type="ECO:0000259" key="7">
    <source>
        <dbReference type="PROSITE" id="PS50808"/>
    </source>
</evidence>
<feature type="domain" description="BED-type" evidence="7">
    <location>
        <begin position="7"/>
        <end position="66"/>
    </location>
</feature>
<proteinExistence type="predicted"/>
<evidence type="ECO:0000256" key="5">
    <source>
        <dbReference type="ARBA" id="ARBA00023242"/>
    </source>
</evidence>
<keyword evidence="3 6" id="KW-0863">Zinc-finger</keyword>
<keyword evidence="4" id="KW-0862">Zinc</keyword>
<keyword evidence="5" id="KW-0539">Nucleus</keyword>
<comment type="subcellular location">
    <subcellularLocation>
        <location evidence="1">Nucleus</location>
    </subcellularLocation>
</comment>
<dbReference type="OrthoDB" id="1306014at2759"/>
<dbReference type="Proteomes" id="UP000022910">
    <property type="component" value="Unassembled WGS sequence"/>
</dbReference>
<evidence type="ECO:0000256" key="6">
    <source>
        <dbReference type="PROSITE-ProRule" id="PRU00027"/>
    </source>
</evidence>
<reference evidence="8 9" key="1">
    <citation type="submission" date="2014-02" db="EMBL/GenBank/DDBJ databases">
        <title>Single nucleus genome sequencing reveals high similarity among nuclei of an endomycorrhizal fungus.</title>
        <authorList>
            <person name="Lin K."/>
            <person name="Geurts R."/>
            <person name="Zhang Z."/>
            <person name="Limpens E."/>
            <person name="Saunders D.G."/>
            <person name="Mu D."/>
            <person name="Pang E."/>
            <person name="Cao H."/>
            <person name="Cha H."/>
            <person name="Lin T."/>
            <person name="Zhou Q."/>
            <person name="Shang Y."/>
            <person name="Li Y."/>
            <person name="Ivanov S."/>
            <person name="Sharma T."/>
            <person name="Velzen R.V."/>
            <person name="Ruijter N.D."/>
            <person name="Aanen D.K."/>
            <person name="Win J."/>
            <person name="Kamoun S."/>
            <person name="Bisseling T."/>
            <person name="Huang S."/>
        </authorList>
    </citation>
    <scope>NUCLEOTIDE SEQUENCE [LARGE SCALE GENOMIC DNA]</scope>
    <source>
        <strain evidence="9">DAOM197198w</strain>
    </source>
</reference>
<keyword evidence="2" id="KW-0479">Metal-binding</keyword>
<accession>A0A015IBB4</accession>
<evidence type="ECO:0000256" key="1">
    <source>
        <dbReference type="ARBA" id="ARBA00004123"/>
    </source>
</evidence>
<dbReference type="AlphaFoldDB" id="A0A015IBB4"/>
<dbReference type="PROSITE" id="PS00028">
    <property type="entry name" value="ZINC_FINGER_C2H2_1"/>
    <property type="match status" value="1"/>
</dbReference>
<dbReference type="InterPro" id="IPR036236">
    <property type="entry name" value="Znf_C2H2_sf"/>
</dbReference>
<evidence type="ECO:0000313" key="9">
    <source>
        <dbReference type="Proteomes" id="UP000022910"/>
    </source>
</evidence>
<gene>
    <name evidence="8" type="ORF">RirG_264690</name>
</gene>
<sequence length="339" mass="37932">MGKKKNKKVVRPWCWYCERDFEDEKVLIQHQKAKHFKCPHCNKKLNTAGGMVVHVAQVHKETIDTVPNALKGRESTDVEIFGMEGIPQADMIAHMHALETDQPTKKIKTEEPMELSSEEIKKQLAQHQAMMQNSSTTGQPFSYSSYSTTQQNMPSLMPHQYSQFYQRPGVNSGQTYSPVTPYRPNQIPGQSLPVIPSQPWRPSVSGVSQPLYGQIQPATTGQSAIYPSRPANSVASASQIYPQVPHATVSGMSPSVPSVGDTMTSNETTTNIIQSNTQQTAQKTVPKVVLVYSDNEVSMEEKRAELEKYRYNEDQFRQQVHALDISVQSRVANLKGRVV</sequence>
<dbReference type="GO" id="GO:0008270">
    <property type="term" value="F:zinc ion binding"/>
    <property type="evidence" value="ECO:0007669"/>
    <property type="project" value="UniProtKB-KW"/>
</dbReference>
<dbReference type="SMART" id="SM00355">
    <property type="entry name" value="ZnF_C2H2"/>
    <property type="match status" value="2"/>
</dbReference>
<dbReference type="STRING" id="1432141.A0A015IBB4"/>
<evidence type="ECO:0000256" key="4">
    <source>
        <dbReference type="ARBA" id="ARBA00022833"/>
    </source>
</evidence>
<dbReference type="InterPro" id="IPR013087">
    <property type="entry name" value="Znf_C2H2_type"/>
</dbReference>
<evidence type="ECO:0000256" key="3">
    <source>
        <dbReference type="ARBA" id="ARBA00022771"/>
    </source>
</evidence>
<evidence type="ECO:0000313" key="8">
    <source>
        <dbReference type="EMBL" id="EXX51100.1"/>
    </source>
</evidence>
<dbReference type="PROSITE" id="PS50808">
    <property type="entry name" value="ZF_BED"/>
    <property type="match status" value="1"/>
</dbReference>
<evidence type="ECO:0000256" key="2">
    <source>
        <dbReference type="ARBA" id="ARBA00022723"/>
    </source>
</evidence>
<dbReference type="InterPro" id="IPR003656">
    <property type="entry name" value="Znf_BED"/>
</dbReference>
<dbReference type="EMBL" id="JEMT01029722">
    <property type="protein sequence ID" value="EXX51100.1"/>
    <property type="molecule type" value="Genomic_DNA"/>
</dbReference>
<dbReference type="GO" id="GO:0003677">
    <property type="term" value="F:DNA binding"/>
    <property type="evidence" value="ECO:0007669"/>
    <property type="project" value="InterPro"/>
</dbReference>
<dbReference type="CDD" id="cd20908">
    <property type="entry name" value="SUF4-like"/>
    <property type="match status" value="1"/>
</dbReference>
<comment type="caution">
    <text evidence="8">The sequence shown here is derived from an EMBL/GenBank/DDBJ whole genome shotgun (WGS) entry which is preliminary data.</text>
</comment>